<accession>A0AAV1QB96</accession>
<evidence type="ECO:0000313" key="2">
    <source>
        <dbReference type="Proteomes" id="UP001314229"/>
    </source>
</evidence>
<proteinExistence type="predicted"/>
<gene>
    <name evidence="1" type="ORF">FSCOSCO3_A034220</name>
</gene>
<organism evidence="1 2">
    <name type="scientific">Scomber scombrus</name>
    <name type="common">Atlantic mackerel</name>
    <name type="synonym">Scomber vernalis</name>
    <dbReference type="NCBI Taxonomy" id="13677"/>
    <lineage>
        <taxon>Eukaryota</taxon>
        <taxon>Metazoa</taxon>
        <taxon>Chordata</taxon>
        <taxon>Craniata</taxon>
        <taxon>Vertebrata</taxon>
        <taxon>Euteleostomi</taxon>
        <taxon>Actinopterygii</taxon>
        <taxon>Neopterygii</taxon>
        <taxon>Teleostei</taxon>
        <taxon>Neoteleostei</taxon>
        <taxon>Acanthomorphata</taxon>
        <taxon>Pelagiaria</taxon>
        <taxon>Scombriformes</taxon>
        <taxon>Scombridae</taxon>
        <taxon>Scomber</taxon>
    </lineage>
</organism>
<name>A0AAV1QB96_SCOSC</name>
<evidence type="ECO:0000313" key="1">
    <source>
        <dbReference type="EMBL" id="CAK6981368.1"/>
    </source>
</evidence>
<dbReference type="EMBL" id="CAWUFR010000810">
    <property type="protein sequence ID" value="CAK6981368.1"/>
    <property type="molecule type" value="Genomic_DNA"/>
</dbReference>
<keyword evidence="2" id="KW-1185">Reference proteome</keyword>
<feature type="non-terminal residue" evidence="1">
    <location>
        <position position="1"/>
    </location>
</feature>
<protein>
    <submittedName>
        <fullName evidence="1">Uncharacterized protein</fullName>
    </submittedName>
</protein>
<dbReference type="AlphaFoldDB" id="A0AAV1QB96"/>
<sequence>FAARLRCLPSLIHLINKHTSPVTSPSSPRLPSFPQSVSRVLLCVPVIRAGGPDEGGKEVKEEEAHDLMAFVFSQEEDREKTTRDSC</sequence>
<dbReference type="Proteomes" id="UP001314229">
    <property type="component" value="Unassembled WGS sequence"/>
</dbReference>
<comment type="caution">
    <text evidence="1">The sequence shown here is derived from an EMBL/GenBank/DDBJ whole genome shotgun (WGS) entry which is preliminary data.</text>
</comment>
<reference evidence="1 2" key="1">
    <citation type="submission" date="2024-01" db="EMBL/GenBank/DDBJ databases">
        <authorList>
            <person name="Alioto T."/>
            <person name="Alioto T."/>
            <person name="Gomez Garrido J."/>
        </authorList>
    </citation>
    <scope>NUCLEOTIDE SEQUENCE [LARGE SCALE GENOMIC DNA]</scope>
</reference>